<dbReference type="PANTHER" id="PTHR35802:SF1">
    <property type="entry name" value="PROTEASE SYNTHASE AND SPORULATION PROTEIN PAI 2"/>
    <property type="match status" value="1"/>
</dbReference>
<dbReference type="SUPFAM" id="SSF50475">
    <property type="entry name" value="FMN-binding split barrel"/>
    <property type="match status" value="1"/>
</dbReference>
<name>A0ABP3VIL5_9BURK</name>
<keyword evidence="2" id="KW-1185">Reference proteome</keyword>
<dbReference type="Pfam" id="PF04299">
    <property type="entry name" value="FMN_bind_2"/>
    <property type="match status" value="1"/>
</dbReference>
<accession>A0ABP3VIL5</accession>
<dbReference type="PANTHER" id="PTHR35802">
    <property type="entry name" value="PROTEASE SYNTHASE AND SPORULATION PROTEIN PAI 2"/>
    <property type="match status" value="1"/>
</dbReference>
<dbReference type="RefSeq" id="WP_231011796.1">
    <property type="nucleotide sequence ID" value="NZ_JAJNKD010000008.1"/>
</dbReference>
<proteinExistence type="predicted"/>
<organism evidence="1 2">
    <name type="scientific">Ideonella azotifigens</name>
    <dbReference type="NCBI Taxonomy" id="513160"/>
    <lineage>
        <taxon>Bacteria</taxon>
        <taxon>Pseudomonadati</taxon>
        <taxon>Pseudomonadota</taxon>
        <taxon>Betaproteobacteria</taxon>
        <taxon>Burkholderiales</taxon>
        <taxon>Sphaerotilaceae</taxon>
        <taxon>Ideonella</taxon>
    </lineage>
</organism>
<dbReference type="Proteomes" id="UP001500279">
    <property type="component" value="Unassembled WGS sequence"/>
</dbReference>
<reference evidence="2" key="1">
    <citation type="journal article" date="2019" name="Int. J. Syst. Evol. Microbiol.">
        <title>The Global Catalogue of Microorganisms (GCM) 10K type strain sequencing project: providing services to taxonomists for standard genome sequencing and annotation.</title>
        <authorList>
            <consortium name="The Broad Institute Genomics Platform"/>
            <consortium name="The Broad Institute Genome Sequencing Center for Infectious Disease"/>
            <person name="Wu L."/>
            <person name="Ma J."/>
        </authorList>
    </citation>
    <scope>NUCLEOTIDE SEQUENCE [LARGE SCALE GENOMIC DNA]</scope>
    <source>
        <strain evidence="2">JCM 15503</strain>
    </source>
</reference>
<dbReference type="Gene3D" id="2.30.110.10">
    <property type="entry name" value="Electron Transport, Fmn-binding Protein, Chain A"/>
    <property type="match status" value="1"/>
</dbReference>
<gene>
    <name evidence="1" type="ORF">GCM10009107_34700</name>
</gene>
<dbReference type="InterPro" id="IPR012349">
    <property type="entry name" value="Split_barrel_FMN-bd"/>
</dbReference>
<comment type="caution">
    <text evidence="1">The sequence shown here is derived from an EMBL/GenBank/DDBJ whole genome shotgun (WGS) entry which is preliminary data.</text>
</comment>
<evidence type="ECO:0000313" key="2">
    <source>
        <dbReference type="Proteomes" id="UP001500279"/>
    </source>
</evidence>
<protein>
    <submittedName>
        <fullName evidence="1">FMN-binding negative transcriptional regulator</fullName>
    </submittedName>
</protein>
<dbReference type="InterPro" id="IPR007396">
    <property type="entry name" value="TR_PAI2-type"/>
</dbReference>
<dbReference type="EMBL" id="BAAAEW010000023">
    <property type="protein sequence ID" value="GAA0756361.1"/>
    <property type="molecule type" value="Genomic_DNA"/>
</dbReference>
<sequence>MQAFGLRYRQGRTPPRQPVIAMYQPRHFEQTAPEQLAALMQAHPLAMLMHTDANGELQADPVPLLWQPGETPGTGWLTGHVARANPLWQAAEGQSVLAVFQGPQAYVSPNWYATKQTAGGKVVPTWNYAVVQARGRLQTFTEREPLLALLHALTDAHEANQPHPWSVDDAPADYVDSLLKAIVGFRIEVTELQGKWKVSQNRPAADRTGVAHGLAALPETPAQAAAMAGLVAGNAP</sequence>
<dbReference type="PIRSF" id="PIRSF010372">
    <property type="entry name" value="PaiB"/>
    <property type="match status" value="1"/>
</dbReference>
<evidence type="ECO:0000313" key="1">
    <source>
        <dbReference type="EMBL" id="GAA0756361.1"/>
    </source>
</evidence>